<dbReference type="InterPro" id="IPR048263">
    <property type="entry name" value="Arb2"/>
</dbReference>
<evidence type="ECO:0000313" key="2">
    <source>
        <dbReference type="EMBL" id="ORY74600.1"/>
    </source>
</evidence>
<dbReference type="PANTHER" id="PTHR21357">
    <property type="entry name" value="FAM172 FAMILY PROTEIN HOMOLOG CG10038"/>
    <property type="match status" value="1"/>
</dbReference>
<accession>A0A1Y2ESQ8</accession>
<dbReference type="OrthoDB" id="421951at2759"/>
<feature type="domain" description="Arb2" evidence="1">
    <location>
        <begin position="24"/>
        <end position="283"/>
    </location>
</feature>
<organism evidence="2 3">
    <name type="scientific">Protomyces lactucae-debilis</name>
    <dbReference type="NCBI Taxonomy" id="2754530"/>
    <lineage>
        <taxon>Eukaryota</taxon>
        <taxon>Fungi</taxon>
        <taxon>Dikarya</taxon>
        <taxon>Ascomycota</taxon>
        <taxon>Taphrinomycotina</taxon>
        <taxon>Taphrinomycetes</taxon>
        <taxon>Taphrinales</taxon>
        <taxon>Protomycetaceae</taxon>
        <taxon>Protomyces</taxon>
    </lineage>
</organism>
<dbReference type="PANTHER" id="PTHR21357:SF4">
    <property type="entry name" value="FAM172 FAMILY PROTEIN HOMOLOG CG10038"/>
    <property type="match status" value="1"/>
</dbReference>
<proteinExistence type="predicted"/>
<dbReference type="GeneID" id="63787376"/>
<gene>
    <name evidence="2" type="ORF">BCR37DRAFT_389859</name>
</gene>
<comment type="caution">
    <text evidence="2">The sequence shown here is derived from an EMBL/GenBank/DDBJ whole genome shotgun (WGS) entry which is preliminary data.</text>
</comment>
<dbReference type="STRING" id="56484.A0A1Y2ESQ8"/>
<dbReference type="AlphaFoldDB" id="A0A1Y2ESQ8"/>
<protein>
    <recommendedName>
        <fullName evidence="1">Arb2 domain-containing protein</fullName>
    </recommendedName>
</protein>
<dbReference type="EMBL" id="MCFI01000029">
    <property type="protein sequence ID" value="ORY74600.1"/>
    <property type="molecule type" value="Genomic_DNA"/>
</dbReference>
<reference evidence="2 3" key="1">
    <citation type="submission" date="2016-07" db="EMBL/GenBank/DDBJ databases">
        <title>Pervasive Adenine N6-methylation of Active Genes in Fungi.</title>
        <authorList>
            <consortium name="DOE Joint Genome Institute"/>
            <person name="Mondo S.J."/>
            <person name="Dannebaum R.O."/>
            <person name="Kuo R.C."/>
            <person name="Labutti K."/>
            <person name="Haridas S."/>
            <person name="Kuo A."/>
            <person name="Salamov A."/>
            <person name="Ahrendt S.R."/>
            <person name="Lipzen A."/>
            <person name="Sullivan W."/>
            <person name="Andreopoulos W.B."/>
            <person name="Clum A."/>
            <person name="Lindquist E."/>
            <person name="Daum C."/>
            <person name="Ramamoorthy G.K."/>
            <person name="Gryganskyi A."/>
            <person name="Culley D."/>
            <person name="Magnuson J.K."/>
            <person name="James T.Y."/>
            <person name="O'Malley M.A."/>
            <person name="Stajich J.E."/>
            <person name="Spatafora J.W."/>
            <person name="Visel A."/>
            <person name="Grigoriev I.V."/>
        </authorList>
    </citation>
    <scope>NUCLEOTIDE SEQUENCE [LARGE SCALE GENOMIC DNA]</scope>
    <source>
        <strain evidence="2 3">12-1054</strain>
    </source>
</reference>
<dbReference type="GO" id="GO:0005634">
    <property type="term" value="C:nucleus"/>
    <property type="evidence" value="ECO:0007669"/>
    <property type="project" value="TreeGrafter"/>
</dbReference>
<keyword evidence="3" id="KW-1185">Reference proteome</keyword>
<dbReference type="Pfam" id="PF22749">
    <property type="entry name" value="Arb2"/>
    <property type="match status" value="1"/>
</dbReference>
<dbReference type="RefSeq" id="XP_040722074.1">
    <property type="nucleotide sequence ID" value="XM_040870777.1"/>
</dbReference>
<sequence>MLRRKTAVKEDGPTWIFDPYKRYTLEDLGLRYDAVTDRITLLDNPEEPYKYKMKQSDEDYNDQLWFALSRLLDDMTQERMTKIGMRLLRLPLGAAETDKHTRIYVSEDFDKKQELTLVFPDGGEMGSWYGRLITDKTIANGSFEDFVKTFTKPERGIVIASPTVCVWNKELGRAITHRESMIASKKSPLGKIQGSETQQAHIEYVLDYVARPSAAEQINLVAVGYSAWAAIHYIHACWPTWRDRLTAIACFCTNHSVNEFTLPDFLDFLSANCINFAASDKPLKTIVEDRRFGCMTQAWNSSKRFSKAEQWNTRK</sequence>
<dbReference type="GO" id="GO:0035197">
    <property type="term" value="F:siRNA binding"/>
    <property type="evidence" value="ECO:0007669"/>
    <property type="project" value="TreeGrafter"/>
</dbReference>
<evidence type="ECO:0000313" key="3">
    <source>
        <dbReference type="Proteomes" id="UP000193685"/>
    </source>
</evidence>
<evidence type="ECO:0000259" key="1">
    <source>
        <dbReference type="Pfam" id="PF22749"/>
    </source>
</evidence>
<dbReference type="InterPro" id="IPR053858">
    <property type="entry name" value="Arb2_dom"/>
</dbReference>
<dbReference type="GO" id="GO:0031048">
    <property type="term" value="P:regulatory ncRNA-mediated heterochromatin formation"/>
    <property type="evidence" value="ECO:0007669"/>
    <property type="project" value="TreeGrafter"/>
</dbReference>
<name>A0A1Y2ESQ8_PROLT</name>
<dbReference type="Proteomes" id="UP000193685">
    <property type="component" value="Unassembled WGS sequence"/>
</dbReference>